<evidence type="ECO:0000313" key="2">
    <source>
        <dbReference type="Proteomes" id="UP001157502"/>
    </source>
</evidence>
<keyword evidence="2" id="KW-1185">Reference proteome</keyword>
<dbReference type="Proteomes" id="UP001157502">
    <property type="component" value="Chromosome 8"/>
</dbReference>
<accession>A0ACC2GVY3</accession>
<dbReference type="EMBL" id="CM055735">
    <property type="protein sequence ID" value="KAJ8007625.1"/>
    <property type="molecule type" value="Genomic_DNA"/>
</dbReference>
<protein>
    <submittedName>
        <fullName evidence="1">Uncharacterized protein</fullName>
    </submittedName>
</protein>
<sequence length="657" mass="74626">MEPARRPWNPYRRIGGMRCNIALHLAFSLIVVIVLWFSDLQHNKPNVNLNKTGIEKGVKARSQGLLQKQITCNVSNCQPNDEWFIVTDPKITVGMLTWTNVSSLINGTECVCNNDSMICHVNVSDDLDLNKDYWCFNSNNSEFHTPCRSPDHPKDRPARECPPTEKRRRRGLIEPENIALRMMVDYASHVNMSNCWICQHIPTSSRSPMLTSVPFSKADWEEYGWLPTPTEKDEDCFTNPTTVFTDEGQESDKQEVLWHIIKTFDQSFKDPSISSTVLFRLRYDRKVHRFWEELDIQMTLVQTNCSYETAGRVVPLTPLCKPIPFTPTVIVYARAEWRPQFRMIHILSLSHETIDCPASKSHRLRNCTQYWPTIPTYGLRNVSLCISNRVEKAKLQLGTSDCSEVSFTNFTAFGDLPEHVYLVCGDNAYSCIPPNAEGTCYMAYLVPLIRRVNQTEMGRLYQIPHRARRTLTLSQRIFSVLFPGYGVYSSQQEITALSSVLEKHMNTTAKAIVALGKELDETRAVALQNRLALDMILASQGGVCKIVKSECCTFISDASQEVLDLVKETKTGVKELHEVHGWDPIDGLSSVLGPLGWSIFRILAYVLAFVTFLIVGFMLISCLIKMCASRVTAQVLVQVPDARVTNWMNELPGNPFY</sequence>
<proteinExistence type="predicted"/>
<organism evidence="1 2">
    <name type="scientific">Dallia pectoralis</name>
    <name type="common">Alaska blackfish</name>
    <dbReference type="NCBI Taxonomy" id="75939"/>
    <lineage>
        <taxon>Eukaryota</taxon>
        <taxon>Metazoa</taxon>
        <taxon>Chordata</taxon>
        <taxon>Craniata</taxon>
        <taxon>Vertebrata</taxon>
        <taxon>Euteleostomi</taxon>
        <taxon>Actinopterygii</taxon>
        <taxon>Neopterygii</taxon>
        <taxon>Teleostei</taxon>
        <taxon>Protacanthopterygii</taxon>
        <taxon>Esociformes</taxon>
        <taxon>Umbridae</taxon>
        <taxon>Dallia</taxon>
    </lineage>
</organism>
<reference evidence="1" key="1">
    <citation type="submission" date="2021-05" db="EMBL/GenBank/DDBJ databases">
        <authorList>
            <person name="Pan Q."/>
            <person name="Jouanno E."/>
            <person name="Zahm M."/>
            <person name="Klopp C."/>
            <person name="Cabau C."/>
            <person name="Louis A."/>
            <person name="Berthelot C."/>
            <person name="Parey E."/>
            <person name="Roest Crollius H."/>
            <person name="Montfort J."/>
            <person name="Robinson-Rechavi M."/>
            <person name="Bouchez O."/>
            <person name="Lampietro C."/>
            <person name="Lopez Roques C."/>
            <person name="Donnadieu C."/>
            <person name="Postlethwait J."/>
            <person name="Bobe J."/>
            <person name="Dillon D."/>
            <person name="Chandos A."/>
            <person name="von Hippel F."/>
            <person name="Guiguen Y."/>
        </authorList>
    </citation>
    <scope>NUCLEOTIDE SEQUENCE</scope>
    <source>
        <strain evidence="1">YG-Jan2019</strain>
    </source>
</reference>
<comment type="caution">
    <text evidence="1">The sequence shown here is derived from an EMBL/GenBank/DDBJ whole genome shotgun (WGS) entry which is preliminary data.</text>
</comment>
<evidence type="ECO:0000313" key="1">
    <source>
        <dbReference type="EMBL" id="KAJ8007625.1"/>
    </source>
</evidence>
<gene>
    <name evidence="1" type="ORF">DPEC_G00096120</name>
</gene>
<name>A0ACC2GVY3_DALPE</name>